<organism evidence="4">
    <name type="scientific">Bosea sp. NBC_00436</name>
    <dbReference type="NCBI Taxonomy" id="2969620"/>
    <lineage>
        <taxon>Bacteria</taxon>
        <taxon>Pseudomonadati</taxon>
        <taxon>Pseudomonadota</taxon>
        <taxon>Alphaproteobacteria</taxon>
        <taxon>Hyphomicrobiales</taxon>
        <taxon>Boseaceae</taxon>
        <taxon>Bosea</taxon>
    </lineage>
</organism>
<dbReference type="EMBL" id="CP102774">
    <property type="protein sequence ID" value="UZF85642.1"/>
    <property type="molecule type" value="Genomic_DNA"/>
</dbReference>
<dbReference type="NCBIfam" id="NF005478">
    <property type="entry name" value="PRK07079.1"/>
    <property type="match status" value="1"/>
</dbReference>
<sequence length="472" mass="51088">MTDTDCELRLRRAVEAHIAEGRLLCDLARRIAIPTPSGDPSAGPALRAYLADEIVPTLDAMGFASEIIVESDLSPLPVLIARREEGADLPTILLYGHGDVVQADAADWSDGLDPWTLTRRGERLYGRGSADNKGQHSVNLAALSIVLAERGHLGFNTILLMEMGEEMGSPGLQAFCERHRDKLKADLLIASDGPRWSSQRPTLFLGARGHIDLEITVSLREQGYHSGNWGGWLRNAGQVLARALALLTDERGRPCMPALATPDAALAYEALFDRLAAPEEPGLPAPEAGWGDGEASPAARLLNRNNLEIIAIDFGAMARPVYAIGPRARALIGISFLPETDPETFAPAFEAAFREAGLEGVTVRPTGFLMPASRTAPEHPAVAWALAAMQRWSGKPVDLLPNFGGALPNWIFRDALDLPTLWIPHSYNGCAQHAPDEHALEAVLNEGLMLMAGLFWEAGSRPERLSRMLARL</sequence>
<dbReference type="InterPro" id="IPR002933">
    <property type="entry name" value="Peptidase_M20"/>
</dbReference>
<evidence type="ECO:0000256" key="2">
    <source>
        <dbReference type="ARBA" id="ARBA00022723"/>
    </source>
</evidence>
<dbReference type="InterPro" id="IPR051458">
    <property type="entry name" value="Cyt/Met_Dipeptidase"/>
</dbReference>
<accession>A0A9E7ZST1</accession>
<dbReference type="GO" id="GO:0008233">
    <property type="term" value="F:peptidase activity"/>
    <property type="evidence" value="ECO:0007669"/>
    <property type="project" value="UniProtKB-KW"/>
</dbReference>
<dbReference type="GO" id="GO:0006508">
    <property type="term" value="P:proteolysis"/>
    <property type="evidence" value="ECO:0007669"/>
    <property type="project" value="UniProtKB-KW"/>
</dbReference>
<keyword evidence="2" id="KW-0479">Metal-binding</keyword>
<dbReference type="Gene3D" id="3.40.630.10">
    <property type="entry name" value="Zn peptidases"/>
    <property type="match status" value="1"/>
</dbReference>
<reference evidence="4" key="1">
    <citation type="submission" date="2022-08" db="EMBL/GenBank/DDBJ databases">
        <title>Complete Genome Sequences of 2 Bosea sp. soil isolates.</title>
        <authorList>
            <person name="Alvarez Arevalo M."/>
            <person name="Sterndorff E.B."/>
            <person name="Faurdal D."/>
            <person name="Joergensen T.S."/>
            <person name="Weber T."/>
        </authorList>
    </citation>
    <scope>NUCLEOTIDE SEQUENCE</scope>
    <source>
        <strain evidence="4">NBC_00436</strain>
    </source>
</reference>
<keyword evidence="3" id="KW-0378">Hydrolase</keyword>
<dbReference type="PANTHER" id="PTHR43270">
    <property type="entry name" value="BETA-ALA-HIS DIPEPTIDASE"/>
    <property type="match status" value="1"/>
</dbReference>
<dbReference type="Gene3D" id="3.30.70.360">
    <property type="match status" value="1"/>
</dbReference>
<keyword evidence="1" id="KW-0645">Protease</keyword>
<evidence type="ECO:0000256" key="1">
    <source>
        <dbReference type="ARBA" id="ARBA00022670"/>
    </source>
</evidence>
<dbReference type="Pfam" id="PF01546">
    <property type="entry name" value="Peptidase_M20"/>
    <property type="match status" value="1"/>
</dbReference>
<dbReference type="SUPFAM" id="SSF53187">
    <property type="entry name" value="Zn-dependent exopeptidases"/>
    <property type="match status" value="1"/>
</dbReference>
<name>A0A9E7ZST1_9HYPH</name>
<dbReference type="PANTHER" id="PTHR43270:SF12">
    <property type="entry name" value="SUCCINYL-DIAMINOPIMELATE DESUCCINYLASE"/>
    <property type="match status" value="1"/>
</dbReference>
<protein>
    <submittedName>
        <fullName evidence="4">M20/M25/M40 family metallo-hydrolase</fullName>
    </submittedName>
</protein>
<proteinExistence type="predicted"/>
<evidence type="ECO:0000313" key="4">
    <source>
        <dbReference type="EMBL" id="UZF85642.1"/>
    </source>
</evidence>
<dbReference type="AlphaFoldDB" id="A0A9E7ZST1"/>
<evidence type="ECO:0000256" key="3">
    <source>
        <dbReference type="ARBA" id="ARBA00022801"/>
    </source>
</evidence>
<dbReference type="GO" id="GO:0046872">
    <property type="term" value="F:metal ion binding"/>
    <property type="evidence" value="ECO:0007669"/>
    <property type="project" value="UniProtKB-KW"/>
</dbReference>
<gene>
    <name evidence="4" type="ORF">NWE54_17670</name>
</gene>